<keyword evidence="5" id="KW-1185">Reference proteome</keyword>
<evidence type="ECO:0000313" key="4">
    <source>
        <dbReference type="EMBL" id="RZU44925.1"/>
    </source>
</evidence>
<dbReference type="SUPFAM" id="SSF56317">
    <property type="entry name" value="Carbon-nitrogen hydrolase"/>
    <property type="match status" value="1"/>
</dbReference>
<organism evidence="4 5">
    <name type="scientific">Fluviicoccus keumensis</name>
    <dbReference type="NCBI Taxonomy" id="1435465"/>
    <lineage>
        <taxon>Bacteria</taxon>
        <taxon>Pseudomonadati</taxon>
        <taxon>Pseudomonadota</taxon>
        <taxon>Gammaproteobacteria</taxon>
        <taxon>Moraxellales</taxon>
        <taxon>Moraxellaceae</taxon>
        <taxon>Fluviicoccus</taxon>
    </lineage>
</organism>
<dbReference type="InterPro" id="IPR045254">
    <property type="entry name" value="Nit1/2_C-N_Hydrolase"/>
</dbReference>
<dbReference type="PANTHER" id="PTHR23088">
    <property type="entry name" value="NITRILASE-RELATED"/>
    <property type="match status" value="1"/>
</dbReference>
<dbReference type="AlphaFoldDB" id="A0A4Q7Z5J6"/>
<dbReference type="PANTHER" id="PTHR23088:SF27">
    <property type="entry name" value="DEAMINATED GLUTATHIONE AMIDASE"/>
    <property type="match status" value="1"/>
</dbReference>
<sequence>MVAAIQMNSQDSLTDNLAQLDKLLAEAALRGVKLAVLPENFAVFGAPGQAHTASQLPAILTWLADACRRYRLWIVAGSLPSSHRPDGEVIPDGRVRSACFILDEEGVVQGRYDKIHLFDAEVGDRQATYRESAVFEPGSSVVTVPTPWGRVGLTICYDLRFPELFMALRKAGTDLLVLPAAFTAITGEAHWETLLRARAIETQCFVIAAGQTGKHGALRETWGHSMVINPWGKVLDERPEPTPGVVAVACDLGEMRKLRHSMPLMSHRRLSY</sequence>
<evidence type="ECO:0000256" key="1">
    <source>
        <dbReference type="ARBA" id="ARBA00010613"/>
    </source>
</evidence>
<keyword evidence="2" id="KW-0378">Hydrolase</keyword>
<dbReference type="OrthoDB" id="9811121at2"/>
<dbReference type="Gene3D" id="3.60.110.10">
    <property type="entry name" value="Carbon-nitrogen hydrolase"/>
    <property type="match status" value="1"/>
</dbReference>
<feature type="domain" description="CN hydrolase" evidence="3">
    <location>
        <begin position="1"/>
        <end position="252"/>
    </location>
</feature>
<dbReference type="Proteomes" id="UP000292423">
    <property type="component" value="Unassembled WGS sequence"/>
</dbReference>
<dbReference type="EMBL" id="SHKX01000012">
    <property type="protein sequence ID" value="RZU44925.1"/>
    <property type="molecule type" value="Genomic_DNA"/>
</dbReference>
<accession>A0A4Q7Z5J6</accession>
<comment type="caution">
    <text evidence="4">The sequence shown here is derived from an EMBL/GenBank/DDBJ whole genome shotgun (WGS) entry which is preliminary data.</text>
</comment>
<dbReference type="InterPro" id="IPR003010">
    <property type="entry name" value="C-N_Hydrolase"/>
</dbReference>
<evidence type="ECO:0000313" key="5">
    <source>
        <dbReference type="Proteomes" id="UP000292423"/>
    </source>
</evidence>
<protein>
    <submittedName>
        <fullName evidence="4">Nitrilase</fullName>
    </submittedName>
</protein>
<dbReference type="GO" id="GO:0016811">
    <property type="term" value="F:hydrolase activity, acting on carbon-nitrogen (but not peptide) bonds, in linear amides"/>
    <property type="evidence" value="ECO:0007669"/>
    <property type="project" value="InterPro"/>
</dbReference>
<evidence type="ECO:0000256" key="2">
    <source>
        <dbReference type="ARBA" id="ARBA00022801"/>
    </source>
</evidence>
<dbReference type="PROSITE" id="PS50263">
    <property type="entry name" value="CN_HYDROLASE"/>
    <property type="match status" value="1"/>
</dbReference>
<dbReference type="InterPro" id="IPR001110">
    <property type="entry name" value="UPF0012_CS"/>
</dbReference>
<name>A0A4Q7Z5J6_9GAMM</name>
<proteinExistence type="inferred from homology"/>
<comment type="similarity">
    <text evidence="1">Belongs to the carbon-nitrogen hydrolase superfamily. NIT1/NIT2 family.</text>
</comment>
<gene>
    <name evidence="4" type="ORF">EV700_1728</name>
</gene>
<dbReference type="Pfam" id="PF00795">
    <property type="entry name" value="CN_hydrolase"/>
    <property type="match status" value="1"/>
</dbReference>
<dbReference type="InterPro" id="IPR036526">
    <property type="entry name" value="C-N_Hydrolase_sf"/>
</dbReference>
<dbReference type="CDD" id="cd07572">
    <property type="entry name" value="nit"/>
    <property type="match status" value="1"/>
</dbReference>
<reference evidence="4 5" key="1">
    <citation type="submission" date="2019-02" db="EMBL/GenBank/DDBJ databases">
        <title>Genomic Encyclopedia of Type Strains, Phase IV (KMG-IV): sequencing the most valuable type-strain genomes for metagenomic binning, comparative biology and taxonomic classification.</title>
        <authorList>
            <person name="Goeker M."/>
        </authorList>
    </citation>
    <scope>NUCLEOTIDE SEQUENCE [LARGE SCALE GENOMIC DNA]</scope>
    <source>
        <strain evidence="4 5">DSM 105135</strain>
    </source>
</reference>
<evidence type="ECO:0000259" key="3">
    <source>
        <dbReference type="PROSITE" id="PS50263"/>
    </source>
</evidence>
<dbReference type="PROSITE" id="PS01227">
    <property type="entry name" value="UPF0012"/>
    <property type="match status" value="1"/>
</dbReference>